<dbReference type="SUPFAM" id="SSF55154">
    <property type="entry name" value="CYTH-like phosphatases"/>
    <property type="match status" value="1"/>
</dbReference>
<dbReference type="InterPro" id="IPR033469">
    <property type="entry name" value="CYTH-like_dom_sf"/>
</dbReference>
<dbReference type="AlphaFoldDB" id="A0A099IBP0"/>
<sequence length="185" mass="21613">MNKHVEKEYKMLVSKEQFDKLCSLYENLNFITQTNTYYDTVNGDIQKKKGAMRIRERNGRFLFTLKMRQENLDGLCECECEVSENSVHALQSEEIVQLLHEYQIEAAIIPLTTLVTKRAVVEIENAELCFDISTYGSHTDYEIEYEYKQPHDGLSVFQKLLSHVQLVYEKNCTSKIQRALQAVEE</sequence>
<protein>
    <submittedName>
        <fullName evidence="2">Adenylate cyclase</fullName>
    </submittedName>
</protein>
<reference evidence="2 3" key="1">
    <citation type="submission" date="2014-08" db="EMBL/GenBank/DDBJ databases">
        <title>Clostridium innocuum, an unnegligible vancomycin-resistant pathogen causing extra-intestinal infections.</title>
        <authorList>
            <person name="Feng Y."/>
            <person name="Chiu C.-H."/>
        </authorList>
    </citation>
    <scope>NUCLEOTIDE SEQUENCE [LARGE SCALE GENOMIC DNA]</scope>
    <source>
        <strain evidence="2 3">AN88</strain>
    </source>
</reference>
<name>A0A099IBP0_CLOIN</name>
<accession>A0A099IBP0</accession>
<organism evidence="2 3">
    <name type="scientific">Clostridium innocuum</name>
    <dbReference type="NCBI Taxonomy" id="1522"/>
    <lineage>
        <taxon>Bacteria</taxon>
        <taxon>Bacillati</taxon>
        <taxon>Bacillota</taxon>
        <taxon>Clostridia</taxon>
        <taxon>Eubacteriales</taxon>
        <taxon>Clostridiaceae</taxon>
        <taxon>Clostridium</taxon>
    </lineage>
</organism>
<dbReference type="InterPro" id="IPR009195">
    <property type="entry name" value="Uncharacterised_YjbK"/>
</dbReference>
<dbReference type="PROSITE" id="PS51707">
    <property type="entry name" value="CYTH"/>
    <property type="match status" value="1"/>
</dbReference>
<evidence type="ECO:0000313" key="3">
    <source>
        <dbReference type="Proteomes" id="UP000030008"/>
    </source>
</evidence>
<dbReference type="EMBL" id="JQIF01000017">
    <property type="protein sequence ID" value="KGJ54348.1"/>
    <property type="molecule type" value="Genomic_DNA"/>
</dbReference>
<dbReference type="Pfam" id="PF01928">
    <property type="entry name" value="CYTH"/>
    <property type="match status" value="1"/>
</dbReference>
<dbReference type="InterPro" id="IPR023577">
    <property type="entry name" value="CYTH_domain"/>
</dbReference>
<feature type="domain" description="CYTH" evidence="1">
    <location>
        <begin position="4"/>
        <end position="185"/>
    </location>
</feature>
<dbReference type="Proteomes" id="UP000030008">
    <property type="component" value="Unassembled WGS sequence"/>
</dbReference>
<dbReference type="RefSeq" id="WP_044904253.1">
    <property type="nucleotide sequence ID" value="NZ_JQIF01000017.1"/>
</dbReference>
<dbReference type="Gene3D" id="2.40.320.10">
    <property type="entry name" value="Hypothetical Protein Pfu-838710-001"/>
    <property type="match status" value="1"/>
</dbReference>
<proteinExistence type="predicted"/>
<evidence type="ECO:0000313" key="2">
    <source>
        <dbReference type="EMBL" id="KGJ54348.1"/>
    </source>
</evidence>
<gene>
    <name evidence="2" type="ORF">CIAN88_04200</name>
</gene>
<dbReference type="CDD" id="cd07762">
    <property type="entry name" value="CYTH-like_Pase_1"/>
    <property type="match status" value="1"/>
</dbReference>
<evidence type="ECO:0000259" key="1">
    <source>
        <dbReference type="PROSITE" id="PS51707"/>
    </source>
</evidence>
<dbReference type="SMART" id="SM01118">
    <property type="entry name" value="CYTH"/>
    <property type="match status" value="1"/>
</dbReference>
<comment type="caution">
    <text evidence="2">The sequence shown here is derived from an EMBL/GenBank/DDBJ whole genome shotgun (WGS) entry which is preliminary data.</text>
</comment>